<dbReference type="Gene3D" id="2.130.10.10">
    <property type="entry name" value="YVTN repeat-like/Quinoprotein amine dehydrogenase"/>
    <property type="match status" value="2"/>
</dbReference>
<dbReference type="InterPro" id="IPR011047">
    <property type="entry name" value="Quinoprotein_ADH-like_sf"/>
</dbReference>
<reference evidence="4 5" key="1">
    <citation type="submission" date="2018-10" db="EMBL/GenBank/DDBJ databases">
        <title>Fifty Aureobasidium pullulans genomes reveal a recombining polyextremotolerant generalist.</title>
        <authorList>
            <person name="Gostincar C."/>
            <person name="Turk M."/>
            <person name="Zajc J."/>
            <person name="Gunde-Cimerman N."/>
        </authorList>
    </citation>
    <scope>NUCLEOTIDE SEQUENCE [LARGE SCALE GENOMIC DNA]</scope>
    <source>
        <strain evidence="4 5">EXF-10659</strain>
    </source>
</reference>
<protein>
    <submittedName>
        <fullName evidence="4">WD40 repeat-like protein</fullName>
    </submittedName>
</protein>
<dbReference type="AlphaFoldDB" id="A0A4S8YWL9"/>
<organism evidence="4 5">
    <name type="scientific">Aureobasidium pullulans</name>
    <name type="common">Black yeast</name>
    <name type="synonym">Pullularia pullulans</name>
    <dbReference type="NCBI Taxonomy" id="5580"/>
    <lineage>
        <taxon>Eukaryota</taxon>
        <taxon>Fungi</taxon>
        <taxon>Dikarya</taxon>
        <taxon>Ascomycota</taxon>
        <taxon>Pezizomycotina</taxon>
        <taxon>Dothideomycetes</taxon>
        <taxon>Dothideomycetidae</taxon>
        <taxon>Dothideales</taxon>
        <taxon>Saccotheciaceae</taxon>
        <taxon>Aureobasidium</taxon>
    </lineage>
</organism>
<comment type="caution">
    <text evidence="4">The sequence shown here is derived from an EMBL/GenBank/DDBJ whole genome shotgun (WGS) entry which is preliminary data.</text>
</comment>
<dbReference type="PROSITE" id="PS50294">
    <property type="entry name" value="WD_REPEATS_REGION"/>
    <property type="match status" value="1"/>
</dbReference>
<keyword evidence="1 3" id="KW-0853">WD repeat</keyword>
<dbReference type="InterPro" id="IPR001680">
    <property type="entry name" value="WD40_rpt"/>
</dbReference>
<dbReference type="PANTHER" id="PTHR19848:SF8">
    <property type="entry name" value="F-BOX AND WD REPEAT DOMAIN CONTAINING 7"/>
    <property type="match status" value="1"/>
</dbReference>
<keyword evidence="2" id="KW-0677">Repeat</keyword>
<evidence type="ECO:0000256" key="3">
    <source>
        <dbReference type="PROSITE-ProRule" id="PRU00221"/>
    </source>
</evidence>
<dbReference type="CDD" id="cd00200">
    <property type="entry name" value="WD40"/>
    <property type="match status" value="1"/>
</dbReference>
<gene>
    <name evidence="4" type="ORF">D6D19_10647</name>
</gene>
<name>A0A4S8YWL9_AURPU</name>
<accession>A0A4S8YWL9</accession>
<proteinExistence type="predicted"/>
<dbReference type="PROSITE" id="PS50082">
    <property type="entry name" value="WD_REPEATS_2"/>
    <property type="match status" value="3"/>
</dbReference>
<dbReference type="PANTHER" id="PTHR19848">
    <property type="entry name" value="WD40 REPEAT PROTEIN"/>
    <property type="match status" value="1"/>
</dbReference>
<dbReference type="Pfam" id="PF00400">
    <property type="entry name" value="WD40"/>
    <property type="match status" value="5"/>
</dbReference>
<dbReference type="SUPFAM" id="SSF50998">
    <property type="entry name" value="Quinoprotein alcohol dehydrogenase-like"/>
    <property type="match status" value="1"/>
</dbReference>
<dbReference type="Proteomes" id="UP000308802">
    <property type="component" value="Unassembled WGS sequence"/>
</dbReference>
<feature type="repeat" description="WD" evidence="3">
    <location>
        <begin position="64"/>
        <end position="105"/>
    </location>
</feature>
<dbReference type="SMART" id="SM00320">
    <property type="entry name" value="WD40"/>
    <property type="match status" value="7"/>
</dbReference>
<dbReference type="InterPro" id="IPR015943">
    <property type="entry name" value="WD40/YVTN_repeat-like_dom_sf"/>
</dbReference>
<dbReference type="EMBL" id="QZAO01000903">
    <property type="protein sequence ID" value="THW56127.1"/>
    <property type="molecule type" value="Genomic_DNA"/>
</dbReference>
<sequence>MRLPVFGAPILVMHASTTLLHSIKASDDEVARLLLSPDGRLLAAGDHTTITLWDTTTGSLQSTIEDKDDIFFGLAFSPDNTLIAAATDEGHGRIWSTATGELKQTVTVDDERTLSLAFSPDGKTIATGSELIRIWDVETGELQHILTGPGDRKLSFSAIYYGHVWPSEIWQVLFSSDGKKLVSVCPEAHCVRIWDTETWTLDKTILGQEAGFSPDDTHLAVRVNDTTIQIYRTLDGQLQRTLEDTEKKFASFTFAPDSKMIATHSGREIMLWNIESGELIKTLEDPERKVSAFSFSPDGKILISGTRRCGLRVWDVESGACLVMLEHDDGARDVQSSRGYITGPPAFDVLLEDGAGKVALAFPDGTVRIWDIEWSQDP</sequence>
<evidence type="ECO:0000313" key="5">
    <source>
        <dbReference type="Proteomes" id="UP000308802"/>
    </source>
</evidence>
<feature type="repeat" description="WD" evidence="3">
    <location>
        <begin position="23"/>
        <end position="63"/>
    </location>
</feature>
<evidence type="ECO:0000256" key="1">
    <source>
        <dbReference type="ARBA" id="ARBA00022574"/>
    </source>
</evidence>
<evidence type="ECO:0000256" key="2">
    <source>
        <dbReference type="ARBA" id="ARBA00022737"/>
    </source>
</evidence>
<feature type="repeat" description="WD" evidence="3">
    <location>
        <begin position="283"/>
        <end position="324"/>
    </location>
</feature>
<evidence type="ECO:0000313" key="4">
    <source>
        <dbReference type="EMBL" id="THW56127.1"/>
    </source>
</evidence>